<dbReference type="EMBL" id="JAODUP010000723">
    <property type="protein sequence ID" value="KAK2144874.1"/>
    <property type="molecule type" value="Genomic_DNA"/>
</dbReference>
<comment type="caution">
    <text evidence="2">The sequence shown here is derived from an EMBL/GenBank/DDBJ whole genome shotgun (WGS) entry which is preliminary data.</text>
</comment>
<sequence length="159" mass="18286">MNPEIPGFCVKEKDLQPCFATRDCAPNAKCVSLGPRRRVVLRQETEDVNRRPHGRPASDQRTQRQQDDHDREWQGRASTQRCHREAQNKLTRRRKTKQKINNDKTSFLEYSAKCDDNSDCRTFEKPGGAQLCCQRVARGRQGIKRICDRVTAISKCIAG</sequence>
<feature type="compositionally biased region" description="Basic and acidic residues" evidence="1">
    <location>
        <begin position="41"/>
        <end position="74"/>
    </location>
</feature>
<evidence type="ECO:0000313" key="2">
    <source>
        <dbReference type="EMBL" id="KAK2144874.1"/>
    </source>
</evidence>
<protein>
    <submittedName>
        <fullName evidence="2">Uncharacterized protein</fullName>
    </submittedName>
</protein>
<gene>
    <name evidence="2" type="ORF">LSH36_723g01028</name>
</gene>
<evidence type="ECO:0000256" key="1">
    <source>
        <dbReference type="SAM" id="MobiDB-lite"/>
    </source>
</evidence>
<dbReference type="Proteomes" id="UP001208570">
    <property type="component" value="Unassembled WGS sequence"/>
</dbReference>
<feature type="region of interest" description="Disordered" evidence="1">
    <location>
        <begin position="41"/>
        <end position="104"/>
    </location>
</feature>
<reference evidence="2" key="1">
    <citation type="journal article" date="2023" name="Mol. Biol. Evol.">
        <title>Third-Generation Sequencing Reveals the Adaptive Role of the Epigenome in Three Deep-Sea Polychaetes.</title>
        <authorList>
            <person name="Perez M."/>
            <person name="Aroh O."/>
            <person name="Sun Y."/>
            <person name="Lan Y."/>
            <person name="Juniper S.K."/>
            <person name="Young C.R."/>
            <person name="Angers B."/>
            <person name="Qian P.Y."/>
        </authorList>
    </citation>
    <scope>NUCLEOTIDE SEQUENCE</scope>
    <source>
        <strain evidence="2">P08H-3</strain>
    </source>
</reference>
<dbReference type="AlphaFoldDB" id="A0AAD9J1Z4"/>
<name>A0AAD9J1Z4_9ANNE</name>
<proteinExistence type="predicted"/>
<keyword evidence="3" id="KW-1185">Reference proteome</keyword>
<organism evidence="2 3">
    <name type="scientific">Paralvinella palmiformis</name>
    <dbReference type="NCBI Taxonomy" id="53620"/>
    <lineage>
        <taxon>Eukaryota</taxon>
        <taxon>Metazoa</taxon>
        <taxon>Spiralia</taxon>
        <taxon>Lophotrochozoa</taxon>
        <taxon>Annelida</taxon>
        <taxon>Polychaeta</taxon>
        <taxon>Sedentaria</taxon>
        <taxon>Canalipalpata</taxon>
        <taxon>Terebellida</taxon>
        <taxon>Terebelliformia</taxon>
        <taxon>Alvinellidae</taxon>
        <taxon>Paralvinella</taxon>
    </lineage>
</organism>
<accession>A0AAD9J1Z4</accession>
<evidence type="ECO:0000313" key="3">
    <source>
        <dbReference type="Proteomes" id="UP001208570"/>
    </source>
</evidence>